<evidence type="ECO:0000256" key="6">
    <source>
        <dbReference type="ARBA" id="ARBA00022538"/>
    </source>
</evidence>
<keyword evidence="3" id="KW-0813">Transport</keyword>
<feature type="transmembrane region" description="Helical" evidence="13">
    <location>
        <begin position="328"/>
        <end position="350"/>
    </location>
</feature>
<gene>
    <name evidence="14" type="ORF">H1B31_06910</name>
</gene>
<evidence type="ECO:0000313" key="15">
    <source>
        <dbReference type="Proteomes" id="UP000515480"/>
    </source>
</evidence>
<evidence type="ECO:0000256" key="5">
    <source>
        <dbReference type="ARBA" id="ARBA00022519"/>
    </source>
</evidence>
<feature type="binding site" evidence="12">
    <location>
        <position position="428"/>
    </location>
    <ligand>
        <name>K(+)</name>
        <dbReference type="ChEBI" id="CHEBI:29103"/>
    </ligand>
</feature>
<evidence type="ECO:0000256" key="8">
    <source>
        <dbReference type="ARBA" id="ARBA00022958"/>
    </source>
</evidence>
<dbReference type="GO" id="GO:0005886">
    <property type="term" value="C:plasma membrane"/>
    <property type="evidence" value="ECO:0007669"/>
    <property type="project" value="UniProtKB-SubCell"/>
</dbReference>
<keyword evidence="6" id="KW-0633">Potassium transport</keyword>
<accession>A0A7G7VHN1</accession>
<keyword evidence="12" id="KW-0479">Metal-binding</keyword>
<keyword evidence="10" id="KW-0406">Ion transport</keyword>
<comment type="subcellular location">
    <subcellularLocation>
        <location evidence="1">Cell inner membrane</location>
        <topology evidence="1">Multi-pass membrane protein</topology>
    </subcellularLocation>
</comment>
<sequence length="482" mass="52502">MNIYTVNYILSRLSFAMAAALVIPLVLAIAGDEPSREAFMLSVLVSAFAGVGFRRYGRRAEELTAREGIAITAFGWFTGTFLGMLPYLLGNYLGFLDALFESISGFTGTGATVFASLGSLPYSVLFWRMMTAWIGGLGIIVIFIALLPQSGASTIYMYNAEGAGPTTDRVMPRLRDMTMALFKIYLVFTAVTTGIFMLCGVDFSVAVTHAMSTIGTCGFSTYDDSTMHFHSLAFELWTALFMFLAGGSFSLYYRAWVKGPSVILRNTEFRTYLSMILIAILLIALNLIIEMGMDTGMAARAAVFQATSVSTTGFVSADFETWPTFSKLLLLLLMLIGGCAGSTASGIKVARIILLVRNARAVILQKLNPHRVIDISLGGVHVDSAMLLRVGTFFFLYLAIIFVTAFLLTMDGLLPFDAVAIAITTLGNIGPAFGIVSATSTYAPLSDFVKAVLCLSMLLGRLEIFTLLILLRPSFWRKTKRW</sequence>
<keyword evidence="5" id="KW-0997">Cell inner membrane</keyword>
<keyword evidence="15" id="KW-1185">Reference proteome</keyword>
<evidence type="ECO:0000256" key="11">
    <source>
        <dbReference type="ARBA" id="ARBA00023136"/>
    </source>
</evidence>
<dbReference type="PIRSF" id="PIRSF006247">
    <property type="entry name" value="TrkH"/>
    <property type="match status" value="1"/>
</dbReference>
<feature type="transmembrane region" description="Helical" evidence="13">
    <location>
        <begin position="269"/>
        <end position="289"/>
    </location>
</feature>
<protein>
    <submittedName>
        <fullName evidence="14">TrkH family potassium uptake protein</fullName>
    </submittedName>
</protein>
<feature type="binding site" evidence="12">
    <location>
        <position position="312"/>
    </location>
    <ligand>
        <name>K(+)</name>
        <dbReference type="ChEBI" id="CHEBI:29103"/>
    </ligand>
</feature>
<name>A0A7G7VHN1_9FIRM</name>
<dbReference type="PANTHER" id="PTHR32024">
    <property type="entry name" value="TRK SYSTEM POTASSIUM UPTAKE PROTEIN TRKG-RELATED"/>
    <property type="match status" value="1"/>
</dbReference>
<dbReference type="GO" id="GO:0046872">
    <property type="term" value="F:metal ion binding"/>
    <property type="evidence" value="ECO:0007669"/>
    <property type="project" value="UniProtKB-KW"/>
</dbReference>
<keyword evidence="4" id="KW-1003">Cell membrane</keyword>
<evidence type="ECO:0000256" key="10">
    <source>
        <dbReference type="ARBA" id="ARBA00023065"/>
    </source>
</evidence>
<keyword evidence="7 13" id="KW-0812">Transmembrane</keyword>
<proteinExistence type="inferred from homology"/>
<dbReference type="InterPro" id="IPR003445">
    <property type="entry name" value="Cat_transpt"/>
</dbReference>
<feature type="transmembrane region" description="Helical" evidence="13">
    <location>
        <begin position="180"/>
        <end position="203"/>
    </location>
</feature>
<feature type="binding site" evidence="12">
    <location>
        <position position="311"/>
    </location>
    <ligand>
        <name>K(+)</name>
        <dbReference type="ChEBI" id="CHEBI:29103"/>
    </ligand>
</feature>
<evidence type="ECO:0000256" key="4">
    <source>
        <dbReference type="ARBA" id="ARBA00022475"/>
    </source>
</evidence>
<evidence type="ECO:0000313" key="14">
    <source>
        <dbReference type="EMBL" id="QNH53624.1"/>
    </source>
</evidence>
<dbReference type="RefSeq" id="WP_185979792.1">
    <property type="nucleotide sequence ID" value="NZ_CP060204.1"/>
</dbReference>
<organism evidence="14 15">
    <name type="scientific">Selenomonas timonae</name>
    <dbReference type="NCBI Taxonomy" id="2754044"/>
    <lineage>
        <taxon>Bacteria</taxon>
        <taxon>Bacillati</taxon>
        <taxon>Bacillota</taxon>
        <taxon>Negativicutes</taxon>
        <taxon>Selenomonadales</taxon>
        <taxon>Selenomonadaceae</taxon>
        <taxon>Selenomonas</taxon>
    </lineage>
</organism>
<dbReference type="Proteomes" id="UP000515480">
    <property type="component" value="Chromosome"/>
</dbReference>
<evidence type="ECO:0000256" key="13">
    <source>
        <dbReference type="SAM" id="Phobius"/>
    </source>
</evidence>
<comment type="similarity">
    <text evidence="2">Belongs to the TrkH potassium transport family.</text>
</comment>
<evidence type="ECO:0000256" key="3">
    <source>
        <dbReference type="ARBA" id="ARBA00022448"/>
    </source>
</evidence>
<evidence type="ECO:0000256" key="9">
    <source>
        <dbReference type="ARBA" id="ARBA00022989"/>
    </source>
</evidence>
<evidence type="ECO:0000256" key="1">
    <source>
        <dbReference type="ARBA" id="ARBA00004429"/>
    </source>
</evidence>
<dbReference type="GO" id="GO:0015379">
    <property type="term" value="F:potassium:chloride symporter activity"/>
    <property type="evidence" value="ECO:0007669"/>
    <property type="project" value="InterPro"/>
</dbReference>
<evidence type="ECO:0000256" key="7">
    <source>
        <dbReference type="ARBA" id="ARBA00022692"/>
    </source>
</evidence>
<dbReference type="PANTHER" id="PTHR32024:SF2">
    <property type="entry name" value="TRK SYSTEM POTASSIUM UPTAKE PROTEIN TRKG-RELATED"/>
    <property type="match status" value="1"/>
</dbReference>
<keyword evidence="8 12" id="KW-0630">Potassium</keyword>
<dbReference type="InterPro" id="IPR004772">
    <property type="entry name" value="TrkH"/>
</dbReference>
<evidence type="ECO:0000256" key="2">
    <source>
        <dbReference type="ARBA" id="ARBA00009137"/>
    </source>
</evidence>
<keyword evidence="11 13" id="KW-0472">Membrane</keyword>
<feature type="transmembrane region" description="Helical" evidence="13">
    <location>
        <begin position="68"/>
        <end position="89"/>
    </location>
</feature>
<feature type="transmembrane region" description="Helical" evidence="13">
    <location>
        <begin position="386"/>
        <end position="408"/>
    </location>
</feature>
<feature type="transmembrane region" description="Helical" evidence="13">
    <location>
        <begin position="125"/>
        <end position="147"/>
    </location>
</feature>
<dbReference type="EMBL" id="CP060204">
    <property type="protein sequence ID" value="QNH53624.1"/>
    <property type="molecule type" value="Genomic_DNA"/>
</dbReference>
<keyword evidence="9 13" id="KW-1133">Transmembrane helix</keyword>
<feature type="binding site" evidence="12">
    <location>
        <position position="109"/>
    </location>
    <ligand>
        <name>K(+)</name>
        <dbReference type="ChEBI" id="CHEBI:29103"/>
    </ligand>
</feature>
<feature type="transmembrane region" description="Helical" evidence="13">
    <location>
        <begin position="38"/>
        <end position="56"/>
    </location>
</feature>
<evidence type="ECO:0000256" key="12">
    <source>
        <dbReference type="PIRSR" id="PIRSR006247-1"/>
    </source>
</evidence>
<reference evidence="14 15" key="1">
    <citation type="submission" date="2020-07" db="EMBL/GenBank/DDBJ databases">
        <title>Complete genome and description of Selenomonas timonensis sp. nov., a new bacterium isolated from a gingivitis subject.</title>
        <authorList>
            <person name="Antezack A."/>
        </authorList>
    </citation>
    <scope>NUCLEOTIDE SEQUENCE [LARGE SCALE GENOMIC DNA]</scope>
    <source>
        <strain evidence="14 15">Marseille-Q3039</strain>
    </source>
</reference>
<feature type="transmembrane region" description="Helical" evidence="13">
    <location>
        <begin position="448"/>
        <end position="471"/>
    </location>
</feature>
<dbReference type="AlphaFoldDB" id="A0A7G7VHN1"/>
<feature type="transmembrane region" description="Helical" evidence="13">
    <location>
        <begin position="236"/>
        <end position="257"/>
    </location>
</feature>
<dbReference type="Pfam" id="PF02386">
    <property type="entry name" value="TrkH"/>
    <property type="match status" value="1"/>
</dbReference>
<dbReference type="KEGG" id="stim:H1B31_06910"/>